<sequence>MRALEDGRLTVPYPNSGIQDDDGHLVGVFTKLQDGTVDGPYPGIVPDMGACEIDGDTFIFHAKIEFVQNFLGLFGCLH</sequence>
<keyword evidence="2" id="KW-1185">Reference proteome</keyword>
<dbReference type="Proteomes" id="UP000251869">
    <property type="component" value="Unassembled WGS sequence"/>
</dbReference>
<comment type="caution">
    <text evidence="1">The sequence shown here is derived from an EMBL/GenBank/DDBJ whole genome shotgun (WGS) entry which is preliminary data.</text>
</comment>
<name>A0A365K5D3_9BACL</name>
<protein>
    <submittedName>
        <fullName evidence="1">Uncharacterized protein</fullName>
    </submittedName>
</protein>
<reference evidence="1 2" key="1">
    <citation type="submission" date="2018-06" db="EMBL/GenBank/DDBJ databases">
        <title>The draft genome sequences of strains SCU63 and S1.</title>
        <authorList>
            <person name="Gan L."/>
        </authorList>
    </citation>
    <scope>NUCLEOTIDE SEQUENCE [LARGE SCALE GENOMIC DNA]</scope>
    <source>
        <strain evidence="1 2">S1</strain>
    </source>
</reference>
<proteinExistence type="predicted"/>
<accession>A0A365K5D3</accession>
<evidence type="ECO:0000313" key="1">
    <source>
        <dbReference type="EMBL" id="RAZ67858.1"/>
    </source>
</evidence>
<gene>
    <name evidence="1" type="ORF">DP119_09455</name>
</gene>
<evidence type="ECO:0000313" key="2">
    <source>
        <dbReference type="Proteomes" id="UP000251869"/>
    </source>
</evidence>
<dbReference type="AlphaFoldDB" id="A0A365K5D3"/>
<dbReference type="EMBL" id="QLZQ01000003">
    <property type="protein sequence ID" value="RAZ67858.1"/>
    <property type="molecule type" value="Genomic_DNA"/>
</dbReference>
<organism evidence="1 2">
    <name type="scientific">Planococcus maitriensis</name>
    <dbReference type="NCBI Taxonomy" id="221799"/>
    <lineage>
        <taxon>Bacteria</taxon>
        <taxon>Bacillati</taxon>
        <taxon>Bacillota</taxon>
        <taxon>Bacilli</taxon>
        <taxon>Bacillales</taxon>
        <taxon>Caryophanaceae</taxon>
        <taxon>Planococcus</taxon>
    </lineage>
</organism>